<dbReference type="EMBL" id="APMQ01000029">
    <property type="protein sequence ID" value="ENZ74866.1"/>
    <property type="molecule type" value="Genomic_DNA"/>
</dbReference>
<reference evidence="2 3" key="1">
    <citation type="journal article" date="2013" name="Genome Announc.">
        <title>Draft Genome Sequence for Ralstonia sp. Strain OR214, a Bacterium with Potential for Bioremediation.</title>
        <authorList>
            <person name="Utturkar S.M."/>
            <person name="Bollmann A."/>
            <person name="Brzoska R.M."/>
            <person name="Klingeman D.M."/>
            <person name="Epstein S.E."/>
            <person name="Palumbo A.V."/>
            <person name="Brown S.D."/>
        </authorList>
    </citation>
    <scope>NUCLEOTIDE SEQUENCE [LARGE SCALE GENOMIC DNA]</scope>
    <source>
        <strain evidence="2 3">OR214</strain>
    </source>
</reference>
<dbReference type="AlphaFoldDB" id="R0CD40"/>
<feature type="region of interest" description="Disordered" evidence="1">
    <location>
        <begin position="1"/>
        <end position="25"/>
    </location>
</feature>
<evidence type="ECO:0000313" key="2">
    <source>
        <dbReference type="EMBL" id="ENZ74866.1"/>
    </source>
</evidence>
<comment type="caution">
    <text evidence="2">The sequence shown here is derived from an EMBL/GenBank/DDBJ whole genome shotgun (WGS) entry which is preliminary data.</text>
</comment>
<gene>
    <name evidence="2" type="ORF">OR214_05197</name>
</gene>
<proteinExistence type="predicted"/>
<evidence type="ECO:0000256" key="1">
    <source>
        <dbReference type="SAM" id="MobiDB-lite"/>
    </source>
</evidence>
<name>R0CD40_RALPI</name>
<feature type="region of interest" description="Disordered" evidence="1">
    <location>
        <begin position="44"/>
        <end position="65"/>
    </location>
</feature>
<protein>
    <submittedName>
        <fullName evidence="2">Uncharacterized protein</fullName>
    </submittedName>
</protein>
<sequence length="129" mass="13039" precursor="true">MAIANTRPGGYPASATAPPSGAGVSLQASAVSWSQTDSSWIGRQFGRPYGAGGSKNDSPPWLSRHADRGWISGQISPAVWTDCSTAVGASAPKSQPGSNQAGGNGSDVFAVGKQWSGATASCSLWQSGR</sequence>
<feature type="compositionally biased region" description="Low complexity" evidence="1">
    <location>
        <begin position="8"/>
        <end position="23"/>
    </location>
</feature>
<evidence type="ECO:0000313" key="3">
    <source>
        <dbReference type="Proteomes" id="UP000013280"/>
    </source>
</evidence>
<feature type="region of interest" description="Disordered" evidence="1">
    <location>
        <begin position="87"/>
        <end position="110"/>
    </location>
</feature>
<dbReference type="Proteomes" id="UP000013280">
    <property type="component" value="Unassembled WGS sequence"/>
</dbReference>
<organism evidence="2 3">
    <name type="scientific">Ralstonia pickettii OR214</name>
    <dbReference type="NCBI Taxonomy" id="1264675"/>
    <lineage>
        <taxon>Bacteria</taxon>
        <taxon>Pseudomonadati</taxon>
        <taxon>Pseudomonadota</taxon>
        <taxon>Betaproteobacteria</taxon>
        <taxon>Burkholderiales</taxon>
        <taxon>Burkholderiaceae</taxon>
        <taxon>Ralstonia</taxon>
    </lineage>
</organism>
<accession>R0CD40</accession>